<evidence type="ECO:0000256" key="1">
    <source>
        <dbReference type="SAM" id="MobiDB-lite"/>
    </source>
</evidence>
<reference evidence="3" key="1">
    <citation type="journal article" date="2019" name="Sci. Rep.">
        <title>Draft genome of Tanacetum cinerariifolium, the natural source of mosquito coil.</title>
        <authorList>
            <person name="Yamashiro T."/>
            <person name="Shiraishi A."/>
            <person name="Satake H."/>
            <person name="Nakayama K."/>
        </authorList>
    </citation>
    <scope>NUCLEOTIDE SEQUENCE</scope>
</reference>
<dbReference type="PANTHER" id="PTHR33223:SF6">
    <property type="entry name" value="CCHC-TYPE DOMAIN-CONTAINING PROTEIN"/>
    <property type="match status" value="1"/>
</dbReference>
<protein>
    <recommendedName>
        <fullName evidence="2">Retrotransposon gag domain-containing protein</fullName>
    </recommendedName>
</protein>
<evidence type="ECO:0000313" key="3">
    <source>
        <dbReference type="EMBL" id="GEW52153.1"/>
    </source>
</evidence>
<proteinExistence type="predicted"/>
<feature type="compositionally biased region" description="Basic and acidic residues" evidence="1">
    <location>
        <begin position="850"/>
        <end position="861"/>
    </location>
</feature>
<gene>
    <name evidence="3" type="ORF">Tci_224129</name>
</gene>
<feature type="non-terminal residue" evidence="3">
    <location>
        <position position="1"/>
    </location>
</feature>
<comment type="caution">
    <text evidence="3">The sequence shown here is derived from an EMBL/GenBank/DDBJ whole genome shotgun (WGS) entry which is preliminary data.</text>
</comment>
<dbReference type="EMBL" id="BKCJ010061923">
    <property type="protein sequence ID" value="GEW52153.1"/>
    <property type="molecule type" value="Genomic_DNA"/>
</dbReference>
<feature type="compositionally biased region" description="Basic and acidic residues" evidence="1">
    <location>
        <begin position="373"/>
        <end position="384"/>
    </location>
</feature>
<feature type="compositionally biased region" description="Low complexity" evidence="1">
    <location>
        <begin position="385"/>
        <end position="418"/>
    </location>
</feature>
<feature type="domain" description="Retrotransposon gag" evidence="2">
    <location>
        <begin position="250"/>
        <end position="335"/>
    </location>
</feature>
<feature type="region of interest" description="Disordered" evidence="1">
    <location>
        <begin position="814"/>
        <end position="888"/>
    </location>
</feature>
<organism evidence="3">
    <name type="scientific">Tanacetum cinerariifolium</name>
    <name type="common">Dalmatian daisy</name>
    <name type="synonym">Chrysanthemum cinerariifolium</name>
    <dbReference type="NCBI Taxonomy" id="118510"/>
    <lineage>
        <taxon>Eukaryota</taxon>
        <taxon>Viridiplantae</taxon>
        <taxon>Streptophyta</taxon>
        <taxon>Embryophyta</taxon>
        <taxon>Tracheophyta</taxon>
        <taxon>Spermatophyta</taxon>
        <taxon>Magnoliopsida</taxon>
        <taxon>eudicotyledons</taxon>
        <taxon>Gunneridae</taxon>
        <taxon>Pentapetalae</taxon>
        <taxon>asterids</taxon>
        <taxon>campanulids</taxon>
        <taxon>Asterales</taxon>
        <taxon>Asteraceae</taxon>
        <taxon>Asteroideae</taxon>
        <taxon>Anthemideae</taxon>
        <taxon>Anthemidinae</taxon>
        <taxon>Tanacetum</taxon>
    </lineage>
</organism>
<dbReference type="AlphaFoldDB" id="A0A699GVV0"/>
<feature type="region of interest" description="Disordered" evidence="1">
    <location>
        <begin position="367"/>
        <end position="429"/>
    </location>
</feature>
<dbReference type="PANTHER" id="PTHR33223">
    <property type="entry name" value="CCHC-TYPE DOMAIN-CONTAINING PROTEIN"/>
    <property type="match status" value="1"/>
</dbReference>
<dbReference type="InterPro" id="IPR005162">
    <property type="entry name" value="Retrotrans_gag_dom"/>
</dbReference>
<dbReference type="Pfam" id="PF03732">
    <property type="entry name" value="Retrotrans_gag"/>
    <property type="match status" value="1"/>
</dbReference>
<sequence length="1009" mass="113349">DTFSSTHSPDYIPASQDYFPALSGNTSSNFLEHLTKDLLASLSLLPFYDNPYVKVVQAYDATNNELPIPPLQAPIAPPTILPPSLVLSLSPMFDSQDFLPPEEILPKDTETSESPTPVYPISFSMLTHIFIRDYYDSLTIRSSQTVVPRDTKPPIGSLIPLSFMPPKRTTTSEAPSMTQDDIKKLVADSVFAALEAQAANMANIDNTTKPRETPLARKCTYKEFMSCQPFYFNGMEGTVGLIHWFERTESWNSYAKPIGIEQADKITWTELKRLLTTKYCPRTKVKKIEDELYNLVVKGNDLKTYIRRFHELATLCPTIVPNSEKLIEVFIEGLPKSIEGNVTTSKPQTLEEAINITQRLMDQVTKHNFVQETNDRKRKFDDSKNTNNNNYPNDCNNNNHSNNRNNNNYQDNRNNNNRNNDHHHQQNKKQETFKTYVATNGYKDLDASLDEDPATGDEGLAVGVEGLESDRLSLEEEAVLEGQQQAAPVVRTAMGAPLGLGYEGLRRRELALKEHHVYCTFEVEQGSISAPESERPERIPPLPEWTSGSLLISPSPCIVPSPVSSPMILVTVPSSVATHTRAETEGFLIELELKSRYRGDLFVIMQYDWRSYRLLYLRGEDYRDVWILVEACAGIRGIGRADAWLIDVGHSCLSVMRVAMRILWIVVGCLPQCLLTQRVPPRLTELRAPECPYHFLRISIRPLSRLIWMGRTLSLSLSRTPLILRDLSHALIVATPTSLPKSTPPTLVPILCKTARMAMRVPPVMSSSLSASMAKVATMFESAFRKRFRSSYESSPSLSLPDLPLRKCYQATSELVEDSKEDDDEEDEEIEDSLDSDSVSEDAEDEGPIAEDKDPTARDEGLAAGVEGLGTDDERHEEEEDVPRGQQQAALAVRTAVSAPLGLGYEALRRQDLALDEDHVCTTPTTTKIQGFLTELGAQVEMQGGLIHDHTVRLEEQSPALFERYDRDIGELFTRSGAVRDDIFSQRCRFMSLEHEHERERTVVTFGAL</sequence>
<accession>A0A699GVV0</accession>
<feature type="compositionally biased region" description="Acidic residues" evidence="1">
    <location>
        <begin position="815"/>
        <end position="849"/>
    </location>
</feature>
<evidence type="ECO:0000259" key="2">
    <source>
        <dbReference type="Pfam" id="PF03732"/>
    </source>
</evidence>
<name>A0A699GVV0_TANCI</name>
<feature type="compositionally biased region" description="Basic and acidic residues" evidence="1">
    <location>
        <begin position="419"/>
        <end position="429"/>
    </location>
</feature>